<protein>
    <submittedName>
        <fullName evidence="2">Uncharacterized protein</fullName>
    </submittedName>
</protein>
<evidence type="ECO:0000256" key="1">
    <source>
        <dbReference type="SAM" id="SignalP"/>
    </source>
</evidence>
<name>A0A9P7G0Q3_9AGAR</name>
<organism evidence="2 3">
    <name type="scientific">Asterophora parasitica</name>
    <dbReference type="NCBI Taxonomy" id="117018"/>
    <lineage>
        <taxon>Eukaryota</taxon>
        <taxon>Fungi</taxon>
        <taxon>Dikarya</taxon>
        <taxon>Basidiomycota</taxon>
        <taxon>Agaricomycotina</taxon>
        <taxon>Agaricomycetes</taxon>
        <taxon>Agaricomycetidae</taxon>
        <taxon>Agaricales</taxon>
        <taxon>Tricholomatineae</taxon>
        <taxon>Lyophyllaceae</taxon>
        <taxon>Asterophora</taxon>
    </lineage>
</organism>
<evidence type="ECO:0000313" key="2">
    <source>
        <dbReference type="EMBL" id="KAG5640821.1"/>
    </source>
</evidence>
<comment type="caution">
    <text evidence="2">The sequence shown here is derived from an EMBL/GenBank/DDBJ whole genome shotgun (WGS) entry which is preliminary data.</text>
</comment>
<sequence>MPSSVSKSSFSALLSILLLLPYTANGARLNDWSKPCFQGECFYDLPASNTKASGSLKIWGSPDAISDITTAAGWTIIGCSPTALAQDIRLVCNSDDTEGAGCDHLYQNIGAVGKLVRLPESCGKSAFARVSRAWVPEDQSIPQDIARRLVKRQDAVPEVKALALDTDFDAIDPAKTGEVNIAIQGSTVPGKQGDSTIIPPTRRRRGATKDRRGLFSVFGNTLKNFSGFNKSDTKSLPAIDFNDNFPLFSQSVSCDGFNATLKADVAANAHAVVTLGVAATGTIVPPELTELGVFTGLDAKLDATLNLVGNAKGRADSGQLTLFQTGIPGLDFPGILTVGPTFKVLAQASADVDLGVNLKVDLSYTVSDAKIFFPPGSNQTSGGTFTPGEARQYISSGYHIAKPLTFPVLNEALKLSVTPNVASSAVVSAHLIPRVDLGLNALGGVAQATVSLDLDASASVNLKLNGAANANLEVESTTGDVSSSAGASVDGCVKTTTAINVNGNADSSFFSIFDRAVKVPIFGKDFEAFEKCFGAKTKRDTVPKKPRRGSGANRHPKLIYRRQSDTVCPSVPGVGSLFSLL</sequence>
<dbReference type="Proteomes" id="UP000775547">
    <property type="component" value="Unassembled WGS sequence"/>
</dbReference>
<dbReference type="AlphaFoldDB" id="A0A9P7G0Q3"/>
<dbReference type="EMBL" id="JABCKV010000487">
    <property type="protein sequence ID" value="KAG5640821.1"/>
    <property type="molecule type" value="Genomic_DNA"/>
</dbReference>
<reference evidence="2" key="1">
    <citation type="submission" date="2020-07" db="EMBL/GenBank/DDBJ databases">
        <authorList>
            <person name="Nieuwenhuis M."/>
            <person name="Van De Peppel L.J.J."/>
        </authorList>
    </citation>
    <scope>NUCLEOTIDE SEQUENCE</scope>
    <source>
        <strain evidence="2">AP01</strain>
        <tissue evidence="2">Mycelium</tissue>
    </source>
</reference>
<reference evidence="2" key="2">
    <citation type="submission" date="2021-10" db="EMBL/GenBank/DDBJ databases">
        <title>Phylogenomics reveals ancestral predisposition of the termite-cultivated fungus Termitomyces towards a domesticated lifestyle.</title>
        <authorList>
            <person name="Auxier B."/>
            <person name="Grum-Grzhimaylo A."/>
            <person name="Cardenas M.E."/>
            <person name="Lodge J.D."/>
            <person name="Laessoe T."/>
            <person name="Pedersen O."/>
            <person name="Smith M.E."/>
            <person name="Kuyper T.W."/>
            <person name="Franco-Molano E.A."/>
            <person name="Baroni T.J."/>
            <person name="Aanen D.K."/>
        </authorList>
    </citation>
    <scope>NUCLEOTIDE SEQUENCE</scope>
    <source>
        <strain evidence="2">AP01</strain>
        <tissue evidence="2">Mycelium</tissue>
    </source>
</reference>
<feature type="signal peptide" evidence="1">
    <location>
        <begin position="1"/>
        <end position="26"/>
    </location>
</feature>
<proteinExistence type="predicted"/>
<feature type="chain" id="PRO_5040215883" evidence="1">
    <location>
        <begin position="27"/>
        <end position="581"/>
    </location>
</feature>
<keyword evidence="1" id="KW-0732">Signal</keyword>
<accession>A0A9P7G0Q3</accession>
<keyword evidence="3" id="KW-1185">Reference proteome</keyword>
<dbReference type="OrthoDB" id="73875at2759"/>
<gene>
    <name evidence="2" type="ORF">DXG03_006893</name>
</gene>
<evidence type="ECO:0000313" key="3">
    <source>
        <dbReference type="Proteomes" id="UP000775547"/>
    </source>
</evidence>